<dbReference type="InterPro" id="IPR037300">
    <property type="entry name" value="Perforin-1_C2"/>
</dbReference>
<dbReference type="InterPro" id="IPR035892">
    <property type="entry name" value="C2_domain_sf"/>
</dbReference>
<dbReference type="Gene3D" id="2.60.40.150">
    <property type="entry name" value="C2 domain"/>
    <property type="match status" value="1"/>
</dbReference>
<name>A0A8C5ANZ9_GADMO</name>
<evidence type="ECO:0000256" key="2">
    <source>
        <dbReference type="SAM" id="SignalP"/>
    </source>
</evidence>
<dbReference type="AlphaFoldDB" id="A0A8C5ANZ9"/>
<dbReference type="PANTHER" id="PTHR46096:SF3">
    <property type="entry name" value="PERFORIN-1"/>
    <property type="match status" value="1"/>
</dbReference>
<dbReference type="SMART" id="SM00239">
    <property type="entry name" value="C2"/>
    <property type="match status" value="1"/>
</dbReference>
<evidence type="ECO:0000313" key="5">
    <source>
        <dbReference type="Ensembl" id="ENSGMOP00000034469.1"/>
    </source>
</evidence>
<dbReference type="PROSITE" id="PS51412">
    <property type="entry name" value="MACPF_2"/>
    <property type="match status" value="1"/>
</dbReference>
<dbReference type="SUPFAM" id="SSF49562">
    <property type="entry name" value="C2 domain (Calcium/lipid-binding domain, CaLB)"/>
    <property type="match status" value="1"/>
</dbReference>
<dbReference type="CDD" id="cd04032">
    <property type="entry name" value="C2_Perforin"/>
    <property type="match status" value="1"/>
</dbReference>
<keyword evidence="1 2" id="KW-0732">Signal</keyword>
<dbReference type="Pfam" id="PF01823">
    <property type="entry name" value="MACPF"/>
    <property type="match status" value="1"/>
</dbReference>
<reference evidence="5" key="2">
    <citation type="submission" date="2025-09" db="UniProtKB">
        <authorList>
            <consortium name="Ensembl"/>
        </authorList>
    </citation>
    <scope>IDENTIFICATION</scope>
</reference>
<dbReference type="InterPro" id="IPR000008">
    <property type="entry name" value="C2_dom"/>
</dbReference>
<dbReference type="Proteomes" id="UP000694546">
    <property type="component" value="Chromosome 2"/>
</dbReference>
<evidence type="ECO:0000259" key="3">
    <source>
        <dbReference type="PROSITE" id="PS50004"/>
    </source>
</evidence>
<evidence type="ECO:0000256" key="1">
    <source>
        <dbReference type="ARBA" id="ARBA00022729"/>
    </source>
</evidence>
<gene>
    <name evidence="5" type="primary">LOC115536985</name>
</gene>
<protein>
    <submittedName>
        <fullName evidence="5">Perforin 1.9</fullName>
    </submittedName>
</protein>
<evidence type="ECO:0000259" key="4">
    <source>
        <dbReference type="PROSITE" id="PS51412"/>
    </source>
</evidence>
<keyword evidence="6" id="KW-1185">Reference proteome</keyword>
<dbReference type="GeneTree" id="ENSGT00940000164067"/>
<accession>A0A8C5ANZ9</accession>
<organism evidence="5 6">
    <name type="scientific">Gadus morhua</name>
    <name type="common">Atlantic cod</name>
    <dbReference type="NCBI Taxonomy" id="8049"/>
    <lineage>
        <taxon>Eukaryota</taxon>
        <taxon>Metazoa</taxon>
        <taxon>Chordata</taxon>
        <taxon>Craniata</taxon>
        <taxon>Vertebrata</taxon>
        <taxon>Euteleostomi</taxon>
        <taxon>Actinopterygii</taxon>
        <taxon>Neopterygii</taxon>
        <taxon>Teleostei</taxon>
        <taxon>Neoteleostei</taxon>
        <taxon>Acanthomorphata</taxon>
        <taxon>Zeiogadaria</taxon>
        <taxon>Gadariae</taxon>
        <taxon>Gadiformes</taxon>
        <taxon>Gadoidei</taxon>
        <taxon>Gadidae</taxon>
        <taxon>Gadus</taxon>
    </lineage>
</organism>
<dbReference type="GO" id="GO:0051607">
    <property type="term" value="P:defense response to virus"/>
    <property type="evidence" value="ECO:0007669"/>
    <property type="project" value="TreeGrafter"/>
</dbReference>
<dbReference type="PANTHER" id="PTHR46096">
    <property type="entry name" value="PERFORIN-1"/>
    <property type="match status" value="1"/>
</dbReference>
<dbReference type="InterPro" id="IPR020864">
    <property type="entry name" value="MACPF"/>
</dbReference>
<dbReference type="Ensembl" id="ENSGMOT00000054671.1">
    <property type="protein sequence ID" value="ENSGMOP00000034469.1"/>
    <property type="gene ID" value="ENSGMOG00000013585.2"/>
</dbReference>
<dbReference type="GO" id="GO:0016020">
    <property type="term" value="C:membrane"/>
    <property type="evidence" value="ECO:0007669"/>
    <property type="project" value="TreeGrafter"/>
</dbReference>
<reference evidence="5" key="1">
    <citation type="submission" date="2025-08" db="UniProtKB">
        <authorList>
            <consortium name="Ensembl"/>
        </authorList>
    </citation>
    <scope>IDENTIFICATION</scope>
</reference>
<dbReference type="PROSITE" id="PS50004">
    <property type="entry name" value="C2"/>
    <property type="match status" value="1"/>
</dbReference>
<feature type="domain" description="MACPF" evidence="4">
    <location>
        <begin position="26"/>
        <end position="371"/>
    </location>
</feature>
<sequence>MSNNCLRIGLLLSLLQCSHQSCKAGTASQCKNADFPPGINLAGEGFDITKMARKGAFVIDLKLWEHKDKTCTLCPNPFLEGKKQKLPLSVTDWRPNQSCKMKLSSSTYRSSEALVTSSSSSVTNDWKVNLDLATAGNTASLMLAGTDSKLAQYSMEKTKSDKFSFTSQSISCEYYSFRLVHKPRLHEEFSAALKDLPKTFSPENKQRFYKLIDTYGTHYITQVKLGGSVKSVTSIRQCLASLQGLSAEEVAMCLEAEAAVSISVASLKSVAKHCKKDIQKSDSKSSFSSMFNDRFTEIEGGETTEPDLLFSADKDPSAYKAWLDSVPRLPNLVSYSLNALHELLHAKKMDGKRKHLRTAISHYILERALMRNCSERCKTGARHSQSEPCACSCQGDPAVTPDCCPSRRGMARVLITVQKATGLWGDSTTSTDGFVKITFAGTVRRQTPVWVNNNNPTWGSVFDLGDQDLSAGRTLRLEVWDQDSGWDDDLLGNCEKLVGQGVTEEVCALQHGRLYFKWEVRCAPSLGGADCMEYKASPMSQQLQKAFVSRHSQRVPQALLKENGVFLAVPGRHGNQSAASPALPFFPVP</sequence>
<dbReference type="Pfam" id="PF00168">
    <property type="entry name" value="C2"/>
    <property type="match status" value="1"/>
</dbReference>
<dbReference type="GO" id="GO:0022829">
    <property type="term" value="F:wide pore channel activity"/>
    <property type="evidence" value="ECO:0007669"/>
    <property type="project" value="TreeGrafter"/>
</dbReference>
<feature type="signal peptide" evidence="2">
    <location>
        <begin position="1"/>
        <end position="20"/>
    </location>
</feature>
<feature type="domain" description="C2" evidence="3">
    <location>
        <begin position="393"/>
        <end position="511"/>
    </location>
</feature>
<proteinExistence type="predicted"/>
<feature type="chain" id="PRO_5045939598" evidence="2">
    <location>
        <begin position="21"/>
        <end position="589"/>
    </location>
</feature>
<evidence type="ECO:0000313" key="6">
    <source>
        <dbReference type="Proteomes" id="UP000694546"/>
    </source>
</evidence>
<dbReference type="GO" id="GO:0001913">
    <property type="term" value="P:T cell mediated cytotoxicity"/>
    <property type="evidence" value="ECO:0007669"/>
    <property type="project" value="TreeGrafter"/>
</dbReference>
<dbReference type="GO" id="GO:0001771">
    <property type="term" value="P:immunological synapse formation"/>
    <property type="evidence" value="ECO:0007669"/>
    <property type="project" value="TreeGrafter"/>
</dbReference>
<dbReference type="InterPro" id="IPR052784">
    <property type="entry name" value="Perforin-1_pore-forming"/>
</dbReference>
<dbReference type="SMART" id="SM00457">
    <property type="entry name" value="MACPF"/>
    <property type="match status" value="1"/>
</dbReference>